<dbReference type="PANTHER" id="PTHR35807:SF1">
    <property type="entry name" value="TRANSCRIPTIONAL REGULATOR REDD"/>
    <property type="match status" value="1"/>
</dbReference>
<evidence type="ECO:0000313" key="5">
    <source>
        <dbReference type="Proteomes" id="UP000055590"/>
    </source>
</evidence>
<dbReference type="GO" id="GO:0006355">
    <property type="term" value="P:regulation of DNA-templated transcription"/>
    <property type="evidence" value="ECO:0007669"/>
    <property type="project" value="TreeGrafter"/>
</dbReference>
<dbReference type="SMART" id="SM01043">
    <property type="entry name" value="BTAD"/>
    <property type="match status" value="1"/>
</dbReference>
<sequence>MVELERKTAALLAVLAVDGPTSRSRIAGLLWPDSDEARARANLRQALSRLRKLTNVDLVDAGDPLQLADGVDVDLRDLRRTLLGGALPNESLRSTILTGQDFSDCDELASWIEGASTDLGRLVLASLEREADRLEKDERPLQAVPLAERLIARDPYSERAHRRLIRLHYLAGDRAAALRAFERARRTLLDELGVEPDPETLALARLVERGTLPGSAGTAREIPPSLRRPPRLVGREKHWARMQAAWDEEKVVFVTGPAGVGKSRLARDFAAAQGVTPIVLASRPGDAGLPFASQARAVRQILAAFPEIELPRWLRRELSRMLPELLEAGEEALPPLEEADMLRFLQAQLELLRRIDLPYFNMVVDDLHHCDPASATIGPFVTSNPAAIGAGRKFRLVVVFRPSELDETPRDVADKMVREGIAVSVELEPLPDFALAQIVRDLDLGVSEALGADLVRAAGGSPALLLELVKSLFHDGALEDEQSARAALSEKLEVLSRPPFGR</sequence>
<dbReference type="PANTHER" id="PTHR35807">
    <property type="entry name" value="TRANSCRIPTIONAL REGULATOR REDD-RELATED"/>
    <property type="match status" value="1"/>
</dbReference>
<evidence type="ECO:0000259" key="3">
    <source>
        <dbReference type="SMART" id="SM01043"/>
    </source>
</evidence>
<dbReference type="Proteomes" id="UP000055590">
    <property type="component" value="Chromosome"/>
</dbReference>
<dbReference type="InterPro" id="IPR041664">
    <property type="entry name" value="AAA_16"/>
</dbReference>
<dbReference type="SUPFAM" id="SSF48452">
    <property type="entry name" value="TPR-like"/>
    <property type="match status" value="1"/>
</dbReference>
<dbReference type="SUPFAM" id="SSF52540">
    <property type="entry name" value="P-loop containing nucleoside triphosphate hydrolases"/>
    <property type="match status" value="1"/>
</dbReference>
<name>A0A0K1PI81_9BACT</name>
<evidence type="ECO:0000256" key="2">
    <source>
        <dbReference type="ARBA" id="ARBA00023163"/>
    </source>
</evidence>
<gene>
    <name evidence="4" type="ORF">AKJ08_3513</name>
</gene>
<keyword evidence="5" id="KW-1185">Reference proteome</keyword>
<dbReference type="Pfam" id="PF03704">
    <property type="entry name" value="BTAD"/>
    <property type="match status" value="1"/>
</dbReference>
<dbReference type="Pfam" id="PF13191">
    <property type="entry name" value="AAA_16"/>
    <property type="match status" value="1"/>
</dbReference>
<dbReference type="Gene3D" id="3.40.50.300">
    <property type="entry name" value="P-loop containing nucleotide triphosphate hydrolases"/>
    <property type="match status" value="1"/>
</dbReference>
<dbReference type="KEGG" id="vin:AKJ08_3513"/>
<feature type="domain" description="Bacterial transcriptional activator" evidence="3">
    <location>
        <begin position="71"/>
        <end position="207"/>
    </location>
</feature>
<evidence type="ECO:0000256" key="1">
    <source>
        <dbReference type="ARBA" id="ARBA00023015"/>
    </source>
</evidence>
<organism evidence="4 5">
    <name type="scientific">Vulgatibacter incomptus</name>
    <dbReference type="NCBI Taxonomy" id="1391653"/>
    <lineage>
        <taxon>Bacteria</taxon>
        <taxon>Pseudomonadati</taxon>
        <taxon>Myxococcota</taxon>
        <taxon>Myxococcia</taxon>
        <taxon>Myxococcales</taxon>
        <taxon>Cystobacterineae</taxon>
        <taxon>Vulgatibacteraceae</taxon>
        <taxon>Vulgatibacter</taxon>
    </lineage>
</organism>
<dbReference type="STRING" id="1391653.AKJ08_3513"/>
<dbReference type="AlphaFoldDB" id="A0A0K1PI81"/>
<dbReference type="Gene3D" id="1.25.40.10">
    <property type="entry name" value="Tetratricopeptide repeat domain"/>
    <property type="match status" value="1"/>
</dbReference>
<reference evidence="4 5" key="1">
    <citation type="submission" date="2015-08" db="EMBL/GenBank/DDBJ databases">
        <authorList>
            <person name="Babu N.S."/>
            <person name="Beckwith C.J."/>
            <person name="Beseler K.G."/>
            <person name="Brison A."/>
            <person name="Carone J.V."/>
            <person name="Caskin T.P."/>
            <person name="Diamond M."/>
            <person name="Durham M.E."/>
            <person name="Foxe J.M."/>
            <person name="Go M."/>
            <person name="Henderson B.A."/>
            <person name="Jones I.B."/>
            <person name="McGettigan J.A."/>
            <person name="Micheletti S.J."/>
            <person name="Nasrallah M.E."/>
            <person name="Ortiz D."/>
            <person name="Piller C.R."/>
            <person name="Privatt S.R."/>
            <person name="Schneider S.L."/>
            <person name="Sharp S."/>
            <person name="Smith T.C."/>
            <person name="Stanton J.D."/>
            <person name="Ullery H.E."/>
            <person name="Wilson R.J."/>
            <person name="Serrano M.G."/>
            <person name="Buck G."/>
            <person name="Lee V."/>
            <person name="Wang Y."/>
            <person name="Carvalho R."/>
            <person name="Voegtly L."/>
            <person name="Shi R."/>
            <person name="Duckworth R."/>
            <person name="Johnson A."/>
            <person name="Loviza R."/>
            <person name="Walstead R."/>
            <person name="Shah Z."/>
            <person name="Kiflezghi M."/>
            <person name="Wade K."/>
            <person name="Ball S.L."/>
            <person name="Bradley K.W."/>
            <person name="Asai D.J."/>
            <person name="Bowman C.A."/>
            <person name="Russell D.A."/>
            <person name="Pope W.H."/>
            <person name="Jacobs-Sera D."/>
            <person name="Hendrix R.W."/>
            <person name="Hatfull G.F."/>
        </authorList>
    </citation>
    <scope>NUCLEOTIDE SEQUENCE [LARGE SCALE GENOMIC DNA]</scope>
    <source>
        <strain evidence="4 5">DSM 27710</strain>
    </source>
</reference>
<dbReference type="PATRIC" id="fig|1391653.3.peg.3669"/>
<accession>A0A0K1PI81</accession>
<dbReference type="InterPro" id="IPR051677">
    <property type="entry name" value="AfsR-DnrI-RedD_regulator"/>
</dbReference>
<keyword evidence="1" id="KW-0805">Transcription regulation</keyword>
<dbReference type="InterPro" id="IPR027417">
    <property type="entry name" value="P-loop_NTPase"/>
</dbReference>
<dbReference type="InterPro" id="IPR005158">
    <property type="entry name" value="BTAD"/>
</dbReference>
<protein>
    <submittedName>
        <fullName evidence="4">Transcriptional regulator, AfsR/DnrI/RedD family</fullName>
    </submittedName>
</protein>
<dbReference type="InterPro" id="IPR011990">
    <property type="entry name" value="TPR-like_helical_dom_sf"/>
</dbReference>
<keyword evidence="2" id="KW-0804">Transcription</keyword>
<dbReference type="GO" id="GO:0003677">
    <property type="term" value="F:DNA binding"/>
    <property type="evidence" value="ECO:0007669"/>
    <property type="project" value="TreeGrafter"/>
</dbReference>
<evidence type="ECO:0000313" key="4">
    <source>
        <dbReference type="EMBL" id="AKU93126.1"/>
    </source>
</evidence>
<proteinExistence type="predicted"/>
<dbReference type="EMBL" id="CP012332">
    <property type="protein sequence ID" value="AKU93126.1"/>
    <property type="molecule type" value="Genomic_DNA"/>
</dbReference>